<feature type="domain" description="C2H2-type" evidence="7">
    <location>
        <begin position="698"/>
        <end position="725"/>
    </location>
</feature>
<feature type="domain" description="C2H2-type" evidence="7">
    <location>
        <begin position="894"/>
        <end position="921"/>
    </location>
</feature>
<feature type="compositionally biased region" description="Basic and acidic residues" evidence="6">
    <location>
        <begin position="524"/>
        <end position="534"/>
    </location>
</feature>
<accession>A0AAV9R453</accession>
<evidence type="ECO:0000256" key="2">
    <source>
        <dbReference type="ARBA" id="ARBA00022737"/>
    </source>
</evidence>
<evidence type="ECO:0000256" key="4">
    <source>
        <dbReference type="ARBA" id="ARBA00022833"/>
    </source>
</evidence>
<dbReference type="FunFam" id="3.30.160.60:FF:000912">
    <property type="entry name" value="Zinc finger protein 660"/>
    <property type="match status" value="1"/>
</dbReference>
<dbReference type="AlphaFoldDB" id="A0AAV9R453"/>
<feature type="compositionally biased region" description="Basic residues" evidence="6">
    <location>
        <begin position="605"/>
        <end position="614"/>
    </location>
</feature>
<dbReference type="GO" id="GO:0005634">
    <property type="term" value="C:nucleus"/>
    <property type="evidence" value="ECO:0007669"/>
    <property type="project" value="UniProtKB-ARBA"/>
</dbReference>
<dbReference type="SMART" id="SM00355">
    <property type="entry name" value="ZnF_C2H2"/>
    <property type="match status" value="8"/>
</dbReference>
<dbReference type="FunFam" id="3.30.160.60:FF:000557">
    <property type="entry name" value="zinc finger and SCAN domain-containing protein 29"/>
    <property type="match status" value="1"/>
</dbReference>
<keyword evidence="4" id="KW-0862">Zinc</keyword>
<dbReference type="GO" id="GO:0000978">
    <property type="term" value="F:RNA polymerase II cis-regulatory region sequence-specific DNA binding"/>
    <property type="evidence" value="ECO:0007669"/>
    <property type="project" value="TreeGrafter"/>
</dbReference>
<evidence type="ECO:0000313" key="9">
    <source>
        <dbReference type="Proteomes" id="UP001311232"/>
    </source>
</evidence>
<feature type="domain" description="C2H2-type" evidence="7">
    <location>
        <begin position="838"/>
        <end position="865"/>
    </location>
</feature>
<comment type="caution">
    <text evidence="8">The sequence shown here is derived from an EMBL/GenBank/DDBJ whole genome shotgun (WGS) entry which is preliminary data.</text>
</comment>
<protein>
    <recommendedName>
        <fullName evidence="7">C2H2-type domain-containing protein</fullName>
    </recommendedName>
</protein>
<dbReference type="Gene3D" id="3.30.160.60">
    <property type="entry name" value="Classic Zinc Finger"/>
    <property type="match status" value="8"/>
</dbReference>
<keyword evidence="3 5" id="KW-0863">Zinc-finger</keyword>
<dbReference type="FunFam" id="3.30.160.60:FF:003017">
    <property type="entry name" value="Si:cabz01054396.2"/>
    <property type="match status" value="1"/>
</dbReference>
<organism evidence="8 9">
    <name type="scientific">Crenichthys baileyi</name>
    <name type="common">White River springfish</name>
    <dbReference type="NCBI Taxonomy" id="28760"/>
    <lineage>
        <taxon>Eukaryota</taxon>
        <taxon>Metazoa</taxon>
        <taxon>Chordata</taxon>
        <taxon>Craniata</taxon>
        <taxon>Vertebrata</taxon>
        <taxon>Euteleostomi</taxon>
        <taxon>Actinopterygii</taxon>
        <taxon>Neopterygii</taxon>
        <taxon>Teleostei</taxon>
        <taxon>Neoteleostei</taxon>
        <taxon>Acanthomorphata</taxon>
        <taxon>Ovalentaria</taxon>
        <taxon>Atherinomorphae</taxon>
        <taxon>Cyprinodontiformes</taxon>
        <taxon>Goodeidae</taxon>
        <taxon>Crenichthys</taxon>
    </lineage>
</organism>
<dbReference type="PROSITE" id="PS00028">
    <property type="entry name" value="ZINC_FINGER_C2H2_1"/>
    <property type="match status" value="8"/>
</dbReference>
<evidence type="ECO:0000259" key="7">
    <source>
        <dbReference type="PROSITE" id="PS50157"/>
    </source>
</evidence>
<dbReference type="FunFam" id="3.30.160.60:FF:003287">
    <property type="entry name" value="Zgc:113343"/>
    <property type="match status" value="1"/>
</dbReference>
<feature type="compositionally biased region" description="Basic and acidic residues" evidence="6">
    <location>
        <begin position="463"/>
        <end position="472"/>
    </location>
</feature>
<dbReference type="InterPro" id="IPR036236">
    <property type="entry name" value="Znf_C2H2_sf"/>
</dbReference>
<feature type="region of interest" description="Disordered" evidence="6">
    <location>
        <begin position="243"/>
        <end position="696"/>
    </location>
</feature>
<dbReference type="FunFam" id="3.30.160.60:FF:002343">
    <property type="entry name" value="Zinc finger protein 33A"/>
    <property type="match status" value="2"/>
</dbReference>
<dbReference type="PANTHER" id="PTHR23235">
    <property type="entry name" value="KRUEPPEL-LIKE TRANSCRIPTION FACTOR"/>
    <property type="match status" value="1"/>
</dbReference>
<feature type="domain" description="C2H2-type" evidence="7">
    <location>
        <begin position="782"/>
        <end position="809"/>
    </location>
</feature>
<feature type="compositionally biased region" description="Basic and acidic residues" evidence="6">
    <location>
        <begin position="687"/>
        <end position="696"/>
    </location>
</feature>
<feature type="region of interest" description="Disordered" evidence="6">
    <location>
        <begin position="92"/>
        <end position="210"/>
    </location>
</feature>
<evidence type="ECO:0000256" key="1">
    <source>
        <dbReference type="ARBA" id="ARBA00022723"/>
    </source>
</evidence>
<dbReference type="GO" id="GO:0000981">
    <property type="term" value="F:DNA-binding transcription factor activity, RNA polymerase II-specific"/>
    <property type="evidence" value="ECO:0007669"/>
    <property type="project" value="TreeGrafter"/>
</dbReference>
<name>A0AAV9R453_9TELE</name>
<feature type="domain" description="C2H2-type" evidence="7">
    <location>
        <begin position="810"/>
        <end position="837"/>
    </location>
</feature>
<evidence type="ECO:0000256" key="3">
    <source>
        <dbReference type="ARBA" id="ARBA00022771"/>
    </source>
</evidence>
<dbReference type="Proteomes" id="UP001311232">
    <property type="component" value="Unassembled WGS sequence"/>
</dbReference>
<dbReference type="InterPro" id="IPR013087">
    <property type="entry name" value="Znf_C2H2_type"/>
</dbReference>
<dbReference type="GO" id="GO:0008270">
    <property type="term" value="F:zinc ion binding"/>
    <property type="evidence" value="ECO:0007669"/>
    <property type="project" value="UniProtKB-KW"/>
</dbReference>
<feature type="compositionally biased region" description="Polar residues" evidence="6">
    <location>
        <begin position="408"/>
        <end position="419"/>
    </location>
</feature>
<feature type="domain" description="C2H2-type" evidence="7">
    <location>
        <begin position="726"/>
        <end position="753"/>
    </location>
</feature>
<feature type="domain" description="C2H2-type" evidence="7">
    <location>
        <begin position="754"/>
        <end position="781"/>
    </location>
</feature>
<feature type="domain" description="C2H2-type" evidence="7">
    <location>
        <begin position="866"/>
        <end position="893"/>
    </location>
</feature>
<dbReference type="FunFam" id="3.30.160.60:FF:000340">
    <property type="entry name" value="zinc finger protein 473 isoform X1"/>
    <property type="match status" value="1"/>
</dbReference>
<dbReference type="Pfam" id="PF00096">
    <property type="entry name" value="zf-C2H2"/>
    <property type="match status" value="7"/>
</dbReference>
<sequence length="925" mass="103682">MSVLTMYPVQSMRKFVCDRLTAAAQEILGAFEKRVEDYEAELARQRRMLDTVFSPEKKLQRAEIKALLNQQEHGNNNGASRFQPDTVEIKDEHEEISISQQRPQPPQQQEATASKLTPAAGPNTSGDQSQLLRPEKENRANIDPPSNTSNKDAEAGFKDVTSPVSEQPLSQNSGEAETQNDNRGASPTKPTEPISTERSPELATNTEETFDESFLNANYADIFNDIDNNEFALSGMSPEPSLNMSFDDLNATSASITEQTQSEKDNVESPMLTGSAELTQDINTEFTTPPASNESPQTRTCTGDDEILTPEGNCEPEANEIQNDNSVIRRGVEPTQPEENQDWRPAPPTLTVPIPDDEIQDETPATTERAESQDGRQAFSSSNQDAKITTSNESAELIPNKKSRDAGATSTENVEQTSHQKIHDVSLSSSKSTEQASRQGSIKESVTLTDRAQHMSTKKHKDERKTSTSEIKHKLHRQSSRSVTDKTLSSTGVNNASYSTSETMQNQRSDSGKMTPNEGTDQEPNIKPHKEKETSNLSSDSAQNEEQGDLNKALTGDTEMAQCDSKSNSEKTETVPRKTSSDRKKATSHSKSKHISNDGSPMSGRSKKQTTVRKTHNEDAKSKDATSTRRHRDDQGSESPPKRMRKMEGSTSSESNQIKKHDECSKENTTSNQNPDPPRSNTDDSESSDREEKVENPYKCDRCGKVMSNFKNYKFHMKSHTVAKTYKCDTCGKMFRESWDLNKHLVIHSTEKPYKCDVCGNGFNRRYNLDLHVRVHTGEKPYVCKTCGKSFSSCVNMKKHMRIHTGEKPYTCKDCGKEFADSSAFKNHLRVHTGEKPFKCSYCKRKFATRTTLKRHIRTHTGEKPYKCTFCDRNFGHRTDLKGHMRMHTGEKPYKCATCGEEFSTWSKLNKHKRIHSDEAQDSTE</sequence>
<dbReference type="EMBL" id="JAHHUM010002399">
    <property type="protein sequence ID" value="KAK5603822.1"/>
    <property type="molecule type" value="Genomic_DNA"/>
</dbReference>
<feature type="compositionally biased region" description="Polar residues" evidence="6">
    <location>
        <begin position="162"/>
        <end position="207"/>
    </location>
</feature>
<feature type="compositionally biased region" description="Polar residues" evidence="6">
    <location>
        <begin position="378"/>
        <end position="394"/>
    </location>
</feature>
<keyword evidence="9" id="KW-1185">Reference proteome</keyword>
<dbReference type="SUPFAM" id="SSF57667">
    <property type="entry name" value="beta-beta-alpha zinc fingers"/>
    <property type="match status" value="5"/>
</dbReference>
<feature type="compositionally biased region" description="Polar residues" evidence="6">
    <location>
        <begin position="426"/>
        <end position="450"/>
    </location>
</feature>
<reference evidence="8 9" key="1">
    <citation type="submission" date="2021-06" db="EMBL/GenBank/DDBJ databases">
        <authorList>
            <person name="Palmer J.M."/>
        </authorList>
    </citation>
    <scope>NUCLEOTIDE SEQUENCE [LARGE SCALE GENOMIC DNA]</scope>
    <source>
        <strain evidence="8 9">MEX-2019</strain>
        <tissue evidence="8">Muscle</tissue>
    </source>
</reference>
<feature type="compositionally biased region" description="Basic and acidic residues" evidence="6">
    <location>
        <begin position="657"/>
        <end position="666"/>
    </location>
</feature>
<evidence type="ECO:0000313" key="8">
    <source>
        <dbReference type="EMBL" id="KAK5603822.1"/>
    </source>
</evidence>
<feature type="compositionally biased region" description="Polar residues" evidence="6">
    <location>
        <begin position="276"/>
        <end position="301"/>
    </location>
</feature>
<keyword evidence="2" id="KW-0677">Repeat</keyword>
<proteinExistence type="predicted"/>
<evidence type="ECO:0000256" key="5">
    <source>
        <dbReference type="PROSITE-ProRule" id="PRU00042"/>
    </source>
</evidence>
<feature type="compositionally biased region" description="Polar residues" evidence="6">
    <location>
        <begin position="480"/>
        <end position="523"/>
    </location>
</feature>
<evidence type="ECO:0000256" key="6">
    <source>
        <dbReference type="SAM" id="MobiDB-lite"/>
    </source>
</evidence>
<feature type="compositionally biased region" description="Polar residues" evidence="6">
    <location>
        <begin position="243"/>
        <end position="260"/>
    </location>
</feature>
<dbReference type="PANTHER" id="PTHR23235:SF178">
    <property type="entry name" value="C2H2-TYPE DOMAIN-CONTAINING PROTEIN-RELATED"/>
    <property type="match status" value="1"/>
</dbReference>
<feature type="compositionally biased region" description="Basic and acidic residues" evidence="6">
    <location>
        <begin position="567"/>
        <end position="585"/>
    </location>
</feature>
<feature type="compositionally biased region" description="Basic and acidic residues" evidence="6">
    <location>
        <begin position="615"/>
        <end position="635"/>
    </location>
</feature>
<gene>
    <name evidence="8" type="ORF">CRENBAI_000547</name>
</gene>
<feature type="compositionally biased region" description="Polar residues" evidence="6">
    <location>
        <begin position="122"/>
        <end position="131"/>
    </location>
</feature>
<feature type="compositionally biased region" description="Polar residues" evidence="6">
    <location>
        <begin position="535"/>
        <end position="545"/>
    </location>
</feature>
<keyword evidence="1" id="KW-0479">Metal-binding</keyword>
<dbReference type="PROSITE" id="PS50157">
    <property type="entry name" value="ZINC_FINGER_C2H2_2"/>
    <property type="match status" value="8"/>
</dbReference>